<dbReference type="InterPro" id="IPR052194">
    <property type="entry name" value="MESH1"/>
</dbReference>
<evidence type="ECO:0000313" key="3">
    <source>
        <dbReference type="Proteomes" id="UP000471640"/>
    </source>
</evidence>
<dbReference type="PANTHER" id="PTHR46246">
    <property type="entry name" value="GUANOSINE-3',5'-BIS(DIPHOSPHATE) 3'-PYROPHOSPHOHYDROLASE MESH1"/>
    <property type="match status" value="1"/>
</dbReference>
<dbReference type="AlphaFoldDB" id="A0A6P1DXV2"/>
<dbReference type="SUPFAM" id="SSF109604">
    <property type="entry name" value="HD-domain/PDEase-like"/>
    <property type="match status" value="1"/>
</dbReference>
<evidence type="ECO:0000313" key="2">
    <source>
        <dbReference type="EMBL" id="NEX23028.1"/>
    </source>
</evidence>
<dbReference type="SMART" id="SM00471">
    <property type="entry name" value="HDc"/>
    <property type="match status" value="1"/>
</dbReference>
<reference evidence="3" key="1">
    <citation type="journal article" date="2020" name="Microbiol. Resour. Announc.">
        <title>Draft Genome Sequences of Thiorhodococcus mannitoliphagus and Thiorhodococcus minor, Purple Sulfur Photosynthetic Bacteria in the Gammaproteobacterial Family Chromatiaceae.</title>
        <authorList>
            <person name="Aviles F.A."/>
            <person name="Meyer T.E."/>
            <person name="Kyndt J.A."/>
        </authorList>
    </citation>
    <scope>NUCLEOTIDE SEQUENCE [LARGE SCALE GENOMIC DNA]</scope>
    <source>
        <strain evidence="3">DSM 18266</strain>
    </source>
</reference>
<keyword evidence="3" id="KW-1185">Reference proteome</keyword>
<dbReference type="PANTHER" id="PTHR46246:SF1">
    <property type="entry name" value="GUANOSINE-3',5'-BIS(DIPHOSPHATE) 3'-PYROPHOSPHOHYDROLASE MESH1"/>
    <property type="match status" value="1"/>
</dbReference>
<dbReference type="GO" id="GO:0008893">
    <property type="term" value="F:guanosine-3',5'-bis(diphosphate) 3'-diphosphatase activity"/>
    <property type="evidence" value="ECO:0007669"/>
    <property type="project" value="TreeGrafter"/>
</dbReference>
<dbReference type="Pfam" id="PF13328">
    <property type="entry name" value="HD_4"/>
    <property type="match status" value="1"/>
</dbReference>
<evidence type="ECO:0000259" key="1">
    <source>
        <dbReference type="SMART" id="SM00471"/>
    </source>
</evidence>
<proteinExistence type="predicted"/>
<sequence>MDHASLALLIDALSFAAQQHRNQRRRDPDASPYINHPIDLIRVLSVEGGVHDPQILCAALLHDVLEDCATEPQELLERFGAEICNLVMEVSDDTALPKVERRRQQVLRARSASQGARLIKLADKICNIRQMPVNWDDSRSQSYFDFAAEVITQVRGTHMGLESLFDQAFANRSAGGEFNER</sequence>
<reference evidence="2 3" key="2">
    <citation type="submission" date="2020-02" db="EMBL/GenBank/DDBJ databases">
        <title>Genome sequences of Thiorhodococcus mannitoliphagus and Thiorhodococcus minor, purple sulfur photosynthetic bacteria in the gammaproteobacterial family, Chromatiaceae.</title>
        <authorList>
            <person name="Aviles F.A."/>
            <person name="Meyer T.E."/>
            <person name="Kyndt J.A."/>
        </authorList>
    </citation>
    <scope>NUCLEOTIDE SEQUENCE [LARGE SCALE GENOMIC DNA]</scope>
    <source>
        <strain evidence="2 3">DSM 18266</strain>
    </source>
</reference>
<dbReference type="Gene3D" id="1.10.3210.10">
    <property type="entry name" value="Hypothetical protein af1432"/>
    <property type="match status" value="1"/>
</dbReference>
<organism evidence="2 3">
    <name type="scientific">Thiorhodococcus mannitoliphagus</name>
    <dbReference type="NCBI Taxonomy" id="329406"/>
    <lineage>
        <taxon>Bacteria</taxon>
        <taxon>Pseudomonadati</taxon>
        <taxon>Pseudomonadota</taxon>
        <taxon>Gammaproteobacteria</taxon>
        <taxon>Chromatiales</taxon>
        <taxon>Chromatiaceae</taxon>
        <taxon>Thiorhodococcus</taxon>
    </lineage>
</organism>
<accession>A0A6P1DXV2</accession>
<dbReference type="EMBL" id="JAAIJR010000149">
    <property type="protein sequence ID" value="NEX23028.1"/>
    <property type="molecule type" value="Genomic_DNA"/>
</dbReference>
<dbReference type="InterPro" id="IPR003607">
    <property type="entry name" value="HD/PDEase_dom"/>
</dbReference>
<keyword evidence="2" id="KW-0378">Hydrolase</keyword>
<dbReference type="RefSeq" id="WP_164656273.1">
    <property type="nucleotide sequence ID" value="NZ_JAAIJR010000149.1"/>
</dbReference>
<name>A0A6P1DXV2_9GAMM</name>
<dbReference type="Proteomes" id="UP000471640">
    <property type="component" value="Unassembled WGS sequence"/>
</dbReference>
<gene>
    <name evidence="2" type="ORF">G3480_22465</name>
</gene>
<feature type="domain" description="HD/PDEase" evidence="1">
    <location>
        <begin position="29"/>
        <end position="137"/>
    </location>
</feature>
<protein>
    <submittedName>
        <fullName evidence="2">Bifunctional (P)ppGpp synthetase/guanosine-3',5'-bis(Diphosphate) 3'-pyrophosphohydrolase</fullName>
    </submittedName>
</protein>
<comment type="caution">
    <text evidence="2">The sequence shown here is derived from an EMBL/GenBank/DDBJ whole genome shotgun (WGS) entry which is preliminary data.</text>
</comment>